<proteinExistence type="predicted"/>
<dbReference type="RefSeq" id="WP_311823313.1">
    <property type="nucleotide sequence ID" value="NZ_JARPYF010000013.1"/>
</dbReference>
<protein>
    <recommendedName>
        <fullName evidence="3">YolD-like protein</fullName>
    </recommendedName>
</protein>
<dbReference type="EMBL" id="JARPYI010000013">
    <property type="protein sequence ID" value="MDT2601838.1"/>
    <property type="molecule type" value="Genomic_DNA"/>
</dbReference>
<sequence length="150" mass="17565">MVVLAVWMDYKFERMILMGEAFMAYHPDPFVRNYDDRGMAKWMGFYLSEHTSEMEKDNTIRNTIYYRREKMSEIEISRILDAAYKYRYSVIIQLSELNSEGFAFEDVTGVVEGYNGNKLYLSVETGIQIVSIDSINNITLSSSEKWSRLS</sequence>
<keyword evidence="2" id="KW-1185">Reference proteome</keyword>
<name>A0ABU3F3W6_9ENTE</name>
<evidence type="ECO:0000313" key="1">
    <source>
        <dbReference type="EMBL" id="MDT2601838.1"/>
    </source>
</evidence>
<evidence type="ECO:0008006" key="3">
    <source>
        <dbReference type="Google" id="ProtNLM"/>
    </source>
</evidence>
<evidence type="ECO:0000313" key="2">
    <source>
        <dbReference type="Proteomes" id="UP001252875"/>
    </source>
</evidence>
<dbReference type="Proteomes" id="UP001252875">
    <property type="component" value="Unassembled WGS sequence"/>
</dbReference>
<organism evidence="1 2">
    <name type="scientific">Enterococcus hulanensis</name>
    <dbReference type="NCBI Taxonomy" id="2559929"/>
    <lineage>
        <taxon>Bacteria</taxon>
        <taxon>Bacillati</taxon>
        <taxon>Bacillota</taxon>
        <taxon>Bacilli</taxon>
        <taxon>Lactobacillales</taxon>
        <taxon>Enterococcaceae</taxon>
        <taxon>Enterococcus</taxon>
    </lineage>
</organism>
<comment type="caution">
    <text evidence="1">The sequence shown here is derived from an EMBL/GenBank/DDBJ whole genome shotgun (WGS) entry which is preliminary data.</text>
</comment>
<gene>
    <name evidence="1" type="ORF">P7D85_18825</name>
</gene>
<accession>A0ABU3F3W6</accession>
<reference evidence="1 2" key="1">
    <citation type="submission" date="2023-03" db="EMBL/GenBank/DDBJ databases">
        <authorList>
            <person name="Shen W."/>
            <person name="Cai J."/>
        </authorList>
    </citation>
    <scope>NUCLEOTIDE SEQUENCE [LARGE SCALE GENOMIC DNA]</scope>
    <source>
        <strain evidence="1 2">D6-4</strain>
    </source>
</reference>